<dbReference type="InterPro" id="IPR036736">
    <property type="entry name" value="ACP-like_sf"/>
</dbReference>
<evidence type="ECO:0000256" key="2">
    <source>
        <dbReference type="ARBA" id="ARBA00022553"/>
    </source>
</evidence>
<gene>
    <name evidence="4" type="ORF">F5544_33590</name>
</gene>
<dbReference type="PROSITE" id="PS50075">
    <property type="entry name" value="CARRIER"/>
    <property type="match status" value="1"/>
</dbReference>
<reference evidence="4 5" key="1">
    <citation type="journal article" date="2019" name="ACS Chem. Biol.">
        <title>Identification and Mobilization of a Cryptic Antibiotic Biosynthesis Gene Locus from a Human-Pathogenic Nocardia Isolate.</title>
        <authorList>
            <person name="Herisse M."/>
            <person name="Ishida K."/>
            <person name="Porter J.L."/>
            <person name="Howden B."/>
            <person name="Hertweck C."/>
            <person name="Stinear T.P."/>
            <person name="Pidot S.J."/>
        </authorList>
    </citation>
    <scope>NUCLEOTIDE SEQUENCE [LARGE SCALE GENOMIC DNA]</scope>
    <source>
        <strain evidence="4 5">AUSMDU00012717</strain>
    </source>
</reference>
<dbReference type="EMBL" id="CP046172">
    <property type="protein sequence ID" value="QIS14554.1"/>
    <property type="molecule type" value="Genomic_DNA"/>
</dbReference>
<dbReference type="InterPro" id="IPR006162">
    <property type="entry name" value="Ppantetheine_attach_site"/>
</dbReference>
<sequence>MNNRIAILFPGQGAWFAGALAEARSFPEAVEVLAEIDAAAIDLLGHRITDRLTAADSPDLDKLLAADPDLLQLAIYATSVVTYRILAARGLTPAVLMGHSFGEIAALVAAGAFSAGDGARIVFHRNAALREAGIPDGAMAALGTDTVQAERLLALLGDPETVIAVANRPDQTVISGHRSTVEAACAIAAVLGVGARTLPSPYPFHSPLLTLAAKDFHSRIQDLPQRSLEYLVHSPITGRAYVDSDRLAAELAEHFTRRVNFADAVRAVPADIVIECGAGDTLTKIMRHLAPGAELNTATLLPTAPITTVISTLTSAGVLVPAGAGELRRLFAPELDATDFDRLWRLHGARITELVRAELAVASSAVPSAGSAAVPAASAKPVSIPAPAAPAADDGSRAQVLDWLVNFYADALEYPAEVFEEDTDLEAELGVDSVKQTELLTRVGEQRGLPPRPSNFAVGEHNTLGRIADLIIAA</sequence>
<dbReference type="Pfam" id="PF00550">
    <property type="entry name" value="PP-binding"/>
    <property type="match status" value="1"/>
</dbReference>
<keyword evidence="4" id="KW-0808">Transferase</keyword>
<dbReference type="KEGG" id="nah:F5544_33590"/>
<dbReference type="Pfam" id="PF00698">
    <property type="entry name" value="Acyl_transf_1"/>
    <property type="match status" value="1"/>
</dbReference>
<dbReference type="SUPFAM" id="SSF52151">
    <property type="entry name" value="FabD/lysophospholipase-like"/>
    <property type="match status" value="1"/>
</dbReference>
<keyword evidence="4" id="KW-0012">Acyltransferase</keyword>
<proteinExistence type="predicted"/>
<organism evidence="4 5">
    <name type="scientific">Nocardia arthritidis</name>
    <dbReference type="NCBI Taxonomy" id="228602"/>
    <lineage>
        <taxon>Bacteria</taxon>
        <taxon>Bacillati</taxon>
        <taxon>Actinomycetota</taxon>
        <taxon>Actinomycetes</taxon>
        <taxon>Mycobacteriales</taxon>
        <taxon>Nocardiaceae</taxon>
        <taxon>Nocardia</taxon>
    </lineage>
</organism>
<accession>A0A6G9YMW8</accession>
<dbReference type="AlphaFoldDB" id="A0A6G9YMW8"/>
<dbReference type="InterPro" id="IPR009081">
    <property type="entry name" value="PP-bd_ACP"/>
</dbReference>
<keyword evidence="2" id="KW-0597">Phosphoprotein</keyword>
<dbReference type="InterPro" id="IPR001227">
    <property type="entry name" value="Ac_transferase_dom_sf"/>
</dbReference>
<dbReference type="PROSITE" id="PS00012">
    <property type="entry name" value="PHOSPHOPANTETHEINE"/>
    <property type="match status" value="1"/>
</dbReference>
<dbReference type="PANTHER" id="PTHR42681:SF6">
    <property type="entry name" value="BLL0263 PROTEIN"/>
    <property type="match status" value="1"/>
</dbReference>
<dbReference type="InterPro" id="IPR050858">
    <property type="entry name" value="Mal-CoA-ACP_Trans/PKS_FabD"/>
</dbReference>
<dbReference type="Gene3D" id="1.10.1200.10">
    <property type="entry name" value="ACP-like"/>
    <property type="match status" value="1"/>
</dbReference>
<evidence type="ECO:0000313" key="4">
    <source>
        <dbReference type="EMBL" id="QIS14554.1"/>
    </source>
</evidence>
<dbReference type="InterPro" id="IPR016036">
    <property type="entry name" value="Malonyl_transacylase_ACP-bd"/>
</dbReference>
<keyword evidence="5" id="KW-1185">Reference proteome</keyword>
<evidence type="ECO:0000259" key="3">
    <source>
        <dbReference type="PROSITE" id="PS50075"/>
    </source>
</evidence>
<dbReference type="Gene3D" id="3.40.366.10">
    <property type="entry name" value="Malonyl-Coenzyme A Acyl Carrier Protein, domain 2"/>
    <property type="match status" value="1"/>
</dbReference>
<dbReference type="Proteomes" id="UP000503540">
    <property type="component" value="Chromosome"/>
</dbReference>
<evidence type="ECO:0000313" key="5">
    <source>
        <dbReference type="Proteomes" id="UP000503540"/>
    </source>
</evidence>
<dbReference type="GO" id="GO:0005829">
    <property type="term" value="C:cytosol"/>
    <property type="evidence" value="ECO:0007669"/>
    <property type="project" value="TreeGrafter"/>
</dbReference>
<dbReference type="RefSeq" id="WP_167476946.1">
    <property type="nucleotide sequence ID" value="NZ_CP046172.1"/>
</dbReference>
<dbReference type="GO" id="GO:0006633">
    <property type="term" value="P:fatty acid biosynthetic process"/>
    <property type="evidence" value="ECO:0007669"/>
    <property type="project" value="TreeGrafter"/>
</dbReference>
<dbReference type="InterPro" id="IPR014043">
    <property type="entry name" value="Acyl_transferase_dom"/>
</dbReference>
<dbReference type="SUPFAM" id="SSF55048">
    <property type="entry name" value="Probable ACP-binding domain of malonyl-CoA ACP transacylase"/>
    <property type="match status" value="1"/>
</dbReference>
<name>A0A6G9YMW8_9NOCA</name>
<dbReference type="PANTHER" id="PTHR42681">
    <property type="entry name" value="MALONYL-COA-ACYL CARRIER PROTEIN TRANSACYLASE, MITOCHONDRIAL"/>
    <property type="match status" value="1"/>
</dbReference>
<evidence type="ECO:0000256" key="1">
    <source>
        <dbReference type="ARBA" id="ARBA00022450"/>
    </source>
</evidence>
<dbReference type="InterPro" id="IPR016035">
    <property type="entry name" value="Acyl_Trfase/lysoPLipase"/>
</dbReference>
<feature type="domain" description="Carrier" evidence="3">
    <location>
        <begin position="395"/>
        <end position="474"/>
    </location>
</feature>
<dbReference type="GO" id="GO:0004314">
    <property type="term" value="F:[acyl-carrier-protein] S-malonyltransferase activity"/>
    <property type="evidence" value="ECO:0007669"/>
    <property type="project" value="TreeGrafter"/>
</dbReference>
<protein>
    <submittedName>
        <fullName evidence="4">Acyltransferase domain-containing protein</fullName>
    </submittedName>
</protein>
<dbReference type="SUPFAM" id="SSF47336">
    <property type="entry name" value="ACP-like"/>
    <property type="match status" value="1"/>
</dbReference>
<dbReference type="SMART" id="SM00827">
    <property type="entry name" value="PKS_AT"/>
    <property type="match status" value="1"/>
</dbReference>
<keyword evidence="1" id="KW-0596">Phosphopantetheine</keyword>